<protein>
    <submittedName>
        <fullName evidence="1">Uncharacterized protein</fullName>
    </submittedName>
</protein>
<organism evidence="1">
    <name type="scientific">Anopheles atroparvus</name>
    <name type="common">European mosquito</name>
    <dbReference type="NCBI Taxonomy" id="41427"/>
    <lineage>
        <taxon>Eukaryota</taxon>
        <taxon>Metazoa</taxon>
        <taxon>Ecdysozoa</taxon>
        <taxon>Arthropoda</taxon>
        <taxon>Hexapoda</taxon>
        <taxon>Insecta</taxon>
        <taxon>Pterygota</taxon>
        <taxon>Neoptera</taxon>
        <taxon>Endopterygota</taxon>
        <taxon>Diptera</taxon>
        <taxon>Nematocera</taxon>
        <taxon>Culicoidea</taxon>
        <taxon>Culicidae</taxon>
        <taxon>Anophelinae</taxon>
        <taxon>Anopheles</taxon>
    </lineage>
</organism>
<name>A0A182J7K0_ANOAO</name>
<proteinExistence type="predicted"/>
<sequence length="366" mass="37885">MLEFFRLLTASSDFGVGGGLPAAVVGAGAWCFGLAVRGLIFGFLGLSGGFGCVMGGFSPDTAAAAVVAPAVALATLLATSLPGGPPVAPFARPPRRFAFASKIFIVCLTTSGGGRSSASMNEVSRFGFGSPFSRPLMIFSSIVTQSLTSNGKSVPPPPRVAPFIIAVAVGGGAPDTGPELDIPLLSSAAVVVVVDATTPLFVAVVAACTLISSMIILRVILLLLCLLLLLLLLLVLLLLLLIKMMMMVLMTTALTTDRLFALTQILTFLVQQVVEAGRAAHAVQRGTLLRDGLAQGQAEIATAQPTTSTTTAATTDASTTTHIHHCPVEHRTLFVDDDNLLRGRGSDHLPGYTAVPLLLLLLLLTD</sequence>
<reference evidence="1" key="1">
    <citation type="submission" date="2022-08" db="UniProtKB">
        <authorList>
            <consortium name="EnsemblMetazoa"/>
        </authorList>
    </citation>
    <scope>IDENTIFICATION</scope>
    <source>
        <strain evidence="1">EBRO</strain>
    </source>
</reference>
<dbReference type="EnsemblMetazoa" id="AATE012864-RA">
    <property type="protein sequence ID" value="AATE012864-PA.1"/>
    <property type="gene ID" value="AATE012864"/>
</dbReference>
<dbReference type="AlphaFoldDB" id="A0A182J7K0"/>
<evidence type="ECO:0000313" key="1">
    <source>
        <dbReference type="EnsemblMetazoa" id="AATE012864-PA.1"/>
    </source>
</evidence>
<dbReference type="VEuPathDB" id="VectorBase:AATE012864"/>
<accession>A0A182J7K0</accession>